<evidence type="ECO:0000313" key="3">
    <source>
        <dbReference type="Proteomes" id="UP000826656"/>
    </source>
</evidence>
<dbReference type="InterPro" id="IPR011992">
    <property type="entry name" value="EF-hand-dom_pair"/>
</dbReference>
<organism evidence="2 3">
    <name type="scientific">Solanum tuberosum</name>
    <name type="common">Potato</name>
    <dbReference type="NCBI Taxonomy" id="4113"/>
    <lineage>
        <taxon>Eukaryota</taxon>
        <taxon>Viridiplantae</taxon>
        <taxon>Streptophyta</taxon>
        <taxon>Embryophyta</taxon>
        <taxon>Tracheophyta</taxon>
        <taxon>Spermatophyta</taxon>
        <taxon>Magnoliopsida</taxon>
        <taxon>eudicotyledons</taxon>
        <taxon>Gunneridae</taxon>
        <taxon>Pentapetalae</taxon>
        <taxon>asterids</taxon>
        <taxon>lamiids</taxon>
        <taxon>Solanales</taxon>
        <taxon>Solanaceae</taxon>
        <taxon>Solanoideae</taxon>
        <taxon>Solaneae</taxon>
        <taxon>Solanum</taxon>
    </lineage>
</organism>
<keyword evidence="3" id="KW-1185">Reference proteome</keyword>
<dbReference type="Gene3D" id="1.10.238.10">
    <property type="entry name" value="EF-hand"/>
    <property type="match status" value="1"/>
</dbReference>
<feature type="domain" description="EF-hand" evidence="1">
    <location>
        <begin position="14"/>
        <end position="49"/>
    </location>
</feature>
<dbReference type="InterPro" id="IPR002048">
    <property type="entry name" value="EF_hand_dom"/>
</dbReference>
<sequence length="66" mass="7680">MEFDTRLVNRCSKEHEKIYQQWFNFVDSDGDGCLTGGDATKFLVMSNLPRPDLKQVLLYFVMFVNA</sequence>
<protein>
    <recommendedName>
        <fullName evidence="1">EF-hand domain-containing protein</fullName>
    </recommendedName>
</protein>
<dbReference type="PROSITE" id="PS50222">
    <property type="entry name" value="EF_HAND_2"/>
    <property type="match status" value="1"/>
</dbReference>
<reference evidence="2 3" key="1">
    <citation type="journal article" date="2021" name="bioRxiv">
        <title>Chromosome-scale and haplotype-resolved genome assembly of a tetraploid potato cultivar.</title>
        <authorList>
            <person name="Sun H."/>
            <person name="Jiao W.-B."/>
            <person name="Krause K."/>
            <person name="Campoy J.A."/>
            <person name="Goel M."/>
            <person name="Folz-Donahue K."/>
            <person name="Kukat C."/>
            <person name="Huettel B."/>
            <person name="Schneeberger K."/>
        </authorList>
    </citation>
    <scope>NUCLEOTIDE SEQUENCE [LARGE SCALE GENOMIC DNA]</scope>
    <source>
        <strain evidence="2">SolTubOtavaFocal</strain>
        <tissue evidence="2">Leaves</tissue>
    </source>
</reference>
<evidence type="ECO:0000313" key="2">
    <source>
        <dbReference type="EMBL" id="KAH0757694.1"/>
    </source>
</evidence>
<comment type="caution">
    <text evidence="2">The sequence shown here is derived from an EMBL/GenBank/DDBJ whole genome shotgun (WGS) entry which is preliminary data.</text>
</comment>
<name>A0ABQ7V0T8_SOLTU</name>
<proteinExistence type="predicted"/>
<dbReference type="Proteomes" id="UP000826656">
    <property type="component" value="Unassembled WGS sequence"/>
</dbReference>
<gene>
    <name evidence="2" type="ORF">KY290_021187</name>
</gene>
<dbReference type="SUPFAM" id="SSF47473">
    <property type="entry name" value="EF-hand"/>
    <property type="match status" value="1"/>
</dbReference>
<dbReference type="EMBL" id="JAIVGD010000015">
    <property type="protein sequence ID" value="KAH0757694.1"/>
    <property type="molecule type" value="Genomic_DNA"/>
</dbReference>
<accession>A0ABQ7V0T8</accession>
<evidence type="ECO:0000259" key="1">
    <source>
        <dbReference type="PROSITE" id="PS50222"/>
    </source>
</evidence>